<keyword evidence="1" id="KW-0472">Membrane</keyword>
<accession>A0A067NB48</accession>
<dbReference type="Proteomes" id="UP000027195">
    <property type="component" value="Unassembled WGS sequence"/>
</dbReference>
<protein>
    <submittedName>
        <fullName evidence="2">Uncharacterized protein</fullName>
    </submittedName>
</protein>
<name>A0A067NB48_BOTB1</name>
<sequence>MESKEVDTHDARAATTPLVVCRPIKPLQQRRPSFLSLPFVFLCSGAPIFGWEIVSPGFEKSNGGYEHN</sequence>
<evidence type="ECO:0000313" key="2">
    <source>
        <dbReference type="EMBL" id="KDQ21006.1"/>
    </source>
</evidence>
<keyword evidence="3" id="KW-1185">Reference proteome</keyword>
<dbReference type="InParanoid" id="A0A067NB48"/>
<organism evidence="2 3">
    <name type="scientific">Botryobasidium botryosum (strain FD-172 SS1)</name>
    <dbReference type="NCBI Taxonomy" id="930990"/>
    <lineage>
        <taxon>Eukaryota</taxon>
        <taxon>Fungi</taxon>
        <taxon>Dikarya</taxon>
        <taxon>Basidiomycota</taxon>
        <taxon>Agaricomycotina</taxon>
        <taxon>Agaricomycetes</taxon>
        <taxon>Cantharellales</taxon>
        <taxon>Botryobasidiaceae</taxon>
        <taxon>Botryobasidium</taxon>
    </lineage>
</organism>
<gene>
    <name evidence="2" type="ORF">BOTBODRAFT_27021</name>
</gene>
<dbReference type="AlphaFoldDB" id="A0A067NB48"/>
<evidence type="ECO:0000256" key="1">
    <source>
        <dbReference type="SAM" id="Phobius"/>
    </source>
</evidence>
<dbReference type="HOGENOM" id="CLU_2793653_0_0_1"/>
<reference evidence="3" key="1">
    <citation type="journal article" date="2014" name="Proc. Natl. Acad. Sci. U.S.A.">
        <title>Extensive sampling of basidiomycete genomes demonstrates inadequacy of the white-rot/brown-rot paradigm for wood decay fungi.</title>
        <authorList>
            <person name="Riley R."/>
            <person name="Salamov A.A."/>
            <person name="Brown D.W."/>
            <person name="Nagy L.G."/>
            <person name="Floudas D."/>
            <person name="Held B.W."/>
            <person name="Levasseur A."/>
            <person name="Lombard V."/>
            <person name="Morin E."/>
            <person name="Otillar R."/>
            <person name="Lindquist E.A."/>
            <person name="Sun H."/>
            <person name="LaButti K.M."/>
            <person name="Schmutz J."/>
            <person name="Jabbour D."/>
            <person name="Luo H."/>
            <person name="Baker S.E."/>
            <person name="Pisabarro A.G."/>
            <person name="Walton J.D."/>
            <person name="Blanchette R.A."/>
            <person name="Henrissat B."/>
            <person name="Martin F."/>
            <person name="Cullen D."/>
            <person name="Hibbett D.S."/>
            <person name="Grigoriev I.V."/>
        </authorList>
    </citation>
    <scope>NUCLEOTIDE SEQUENCE [LARGE SCALE GENOMIC DNA]</scope>
    <source>
        <strain evidence="3">FD-172 SS1</strain>
    </source>
</reference>
<evidence type="ECO:0000313" key="3">
    <source>
        <dbReference type="Proteomes" id="UP000027195"/>
    </source>
</evidence>
<proteinExistence type="predicted"/>
<keyword evidence="1" id="KW-1133">Transmembrane helix</keyword>
<keyword evidence="1" id="KW-0812">Transmembrane</keyword>
<dbReference type="EMBL" id="KL198017">
    <property type="protein sequence ID" value="KDQ21006.1"/>
    <property type="molecule type" value="Genomic_DNA"/>
</dbReference>
<feature type="transmembrane region" description="Helical" evidence="1">
    <location>
        <begin position="34"/>
        <end position="54"/>
    </location>
</feature>